<dbReference type="Gene3D" id="2.60.120.10">
    <property type="entry name" value="Jelly Rolls"/>
    <property type="match status" value="1"/>
</dbReference>
<evidence type="ECO:0000256" key="3">
    <source>
        <dbReference type="ARBA" id="ARBA00023163"/>
    </source>
</evidence>
<dbReference type="InterPro" id="IPR036390">
    <property type="entry name" value="WH_DNA-bd_sf"/>
</dbReference>
<keyword evidence="1" id="KW-0805">Transcription regulation</keyword>
<evidence type="ECO:0000313" key="7">
    <source>
        <dbReference type="Proteomes" id="UP000005551"/>
    </source>
</evidence>
<dbReference type="GO" id="GO:0006355">
    <property type="term" value="P:regulation of DNA-templated transcription"/>
    <property type="evidence" value="ECO:0007669"/>
    <property type="project" value="InterPro"/>
</dbReference>
<dbReference type="PROSITE" id="PS51063">
    <property type="entry name" value="HTH_CRP_2"/>
    <property type="match status" value="1"/>
</dbReference>
<reference evidence="6 7" key="1">
    <citation type="submission" date="2012-05" db="EMBL/GenBank/DDBJ databases">
        <title>Genome sequence of Nitritalea halalkaliphila LW7.</title>
        <authorList>
            <person name="Jangir P.K."/>
            <person name="Singh A."/>
            <person name="Shivaji S."/>
            <person name="Sharma R."/>
        </authorList>
    </citation>
    <scope>NUCLEOTIDE SEQUENCE [LARGE SCALE GENOMIC DNA]</scope>
    <source>
        <strain evidence="6 7">LW7</strain>
    </source>
</reference>
<dbReference type="Proteomes" id="UP000005551">
    <property type="component" value="Unassembled WGS sequence"/>
</dbReference>
<dbReference type="Gene3D" id="1.10.10.10">
    <property type="entry name" value="Winged helix-like DNA-binding domain superfamily/Winged helix DNA-binding domain"/>
    <property type="match status" value="1"/>
</dbReference>
<dbReference type="RefSeq" id="WP_009053483.1">
    <property type="nucleotide sequence ID" value="NZ_AJYA01000005.1"/>
</dbReference>
<dbReference type="PATRIC" id="fig|1189621.3.peg.621"/>
<proteinExistence type="predicted"/>
<dbReference type="InterPro" id="IPR018490">
    <property type="entry name" value="cNMP-bd_dom_sf"/>
</dbReference>
<organism evidence="6 7">
    <name type="scientific">Nitritalea halalkaliphila LW7</name>
    <dbReference type="NCBI Taxonomy" id="1189621"/>
    <lineage>
        <taxon>Bacteria</taxon>
        <taxon>Pseudomonadati</taxon>
        <taxon>Bacteroidota</taxon>
        <taxon>Cytophagia</taxon>
        <taxon>Cytophagales</taxon>
        <taxon>Cyclobacteriaceae</taxon>
        <taxon>Nitritalea</taxon>
    </lineage>
</organism>
<dbReference type="STRING" id="1189621.A3SI_02953"/>
<dbReference type="Pfam" id="PF13545">
    <property type="entry name" value="HTH_Crp_2"/>
    <property type="match status" value="1"/>
</dbReference>
<keyword evidence="3" id="KW-0804">Transcription</keyword>
<dbReference type="SUPFAM" id="SSF51206">
    <property type="entry name" value="cAMP-binding domain-like"/>
    <property type="match status" value="1"/>
</dbReference>
<dbReference type="AlphaFoldDB" id="I5C9H9"/>
<dbReference type="InterPro" id="IPR036388">
    <property type="entry name" value="WH-like_DNA-bd_sf"/>
</dbReference>
<keyword evidence="2" id="KW-0238">DNA-binding</keyword>
<dbReference type="PROSITE" id="PS50042">
    <property type="entry name" value="CNMP_BINDING_3"/>
    <property type="match status" value="1"/>
</dbReference>
<accession>I5C9H9</accession>
<feature type="domain" description="HTH crp-type" evidence="5">
    <location>
        <begin position="151"/>
        <end position="217"/>
    </location>
</feature>
<protein>
    <submittedName>
        <fullName evidence="6">Crp/Fnr family transcriptional regulator</fullName>
    </submittedName>
</protein>
<sequence>MMGSPNDLKKYLTTHFAHFEPALQQEILSIGELVLFPADELLMDIGQRVEVIPLIVDGSVKVFREDDEDHEIFLYYLEPGEACAITLICSERTGYSKIKAIPMEDTTAIILPIAKLDEWMLKYRSWYFFVMDSYQDRFDELLKVVDSVAFRKMDERLIEYLQKSVEANQSSTVHATHQQIALELNSSREVISRLLKKLEQRGVVRVGRNAITLLAPQ</sequence>
<evidence type="ECO:0000256" key="1">
    <source>
        <dbReference type="ARBA" id="ARBA00023015"/>
    </source>
</evidence>
<feature type="domain" description="Cyclic nucleotide-binding" evidence="4">
    <location>
        <begin position="15"/>
        <end position="81"/>
    </location>
</feature>
<dbReference type="InterPro" id="IPR000595">
    <property type="entry name" value="cNMP-bd_dom"/>
</dbReference>
<dbReference type="GO" id="GO:0003677">
    <property type="term" value="F:DNA binding"/>
    <property type="evidence" value="ECO:0007669"/>
    <property type="project" value="UniProtKB-KW"/>
</dbReference>
<evidence type="ECO:0000256" key="2">
    <source>
        <dbReference type="ARBA" id="ARBA00023125"/>
    </source>
</evidence>
<gene>
    <name evidence="6" type="ORF">A3SI_02953</name>
</gene>
<dbReference type="EMBL" id="AJYA01000005">
    <property type="protein sequence ID" value="EIM78481.1"/>
    <property type="molecule type" value="Genomic_DNA"/>
</dbReference>
<evidence type="ECO:0000259" key="5">
    <source>
        <dbReference type="PROSITE" id="PS51063"/>
    </source>
</evidence>
<dbReference type="InterPro" id="IPR014710">
    <property type="entry name" value="RmlC-like_jellyroll"/>
</dbReference>
<evidence type="ECO:0000313" key="6">
    <source>
        <dbReference type="EMBL" id="EIM78481.1"/>
    </source>
</evidence>
<dbReference type="CDD" id="cd00038">
    <property type="entry name" value="CAP_ED"/>
    <property type="match status" value="1"/>
</dbReference>
<dbReference type="SUPFAM" id="SSF46785">
    <property type="entry name" value="Winged helix' DNA-binding domain"/>
    <property type="match status" value="1"/>
</dbReference>
<comment type="caution">
    <text evidence="6">The sequence shown here is derived from an EMBL/GenBank/DDBJ whole genome shotgun (WGS) entry which is preliminary data.</text>
</comment>
<dbReference type="SMART" id="SM00419">
    <property type="entry name" value="HTH_CRP"/>
    <property type="match status" value="1"/>
</dbReference>
<evidence type="ECO:0000259" key="4">
    <source>
        <dbReference type="PROSITE" id="PS50042"/>
    </source>
</evidence>
<keyword evidence="7" id="KW-1185">Reference proteome</keyword>
<dbReference type="InterPro" id="IPR012318">
    <property type="entry name" value="HTH_CRP"/>
</dbReference>
<name>I5C9H9_9BACT</name>